<feature type="compositionally biased region" description="Acidic residues" evidence="1">
    <location>
        <begin position="69"/>
        <end position="80"/>
    </location>
</feature>
<feature type="compositionally biased region" description="Polar residues" evidence="1">
    <location>
        <begin position="411"/>
        <end position="422"/>
    </location>
</feature>
<feature type="compositionally biased region" description="Low complexity" evidence="1">
    <location>
        <begin position="1"/>
        <end position="29"/>
    </location>
</feature>
<dbReference type="SUPFAM" id="SSF52113">
    <property type="entry name" value="BRCT domain"/>
    <property type="match status" value="1"/>
</dbReference>
<dbReference type="GO" id="GO:0000278">
    <property type="term" value="P:mitotic cell cycle"/>
    <property type="evidence" value="ECO:0007669"/>
    <property type="project" value="TreeGrafter"/>
</dbReference>
<dbReference type="PANTHER" id="PTHR14625:SF3">
    <property type="entry name" value="MICROCEPHALIN"/>
    <property type="match status" value="1"/>
</dbReference>
<feature type="region of interest" description="Disordered" evidence="1">
    <location>
        <begin position="502"/>
        <end position="648"/>
    </location>
</feature>
<dbReference type="CDD" id="cd17716">
    <property type="entry name" value="BRCT_microcephalin_rpt1"/>
    <property type="match status" value="1"/>
</dbReference>
<evidence type="ECO:0000313" key="4">
    <source>
        <dbReference type="Proteomes" id="UP000327118"/>
    </source>
</evidence>
<feature type="domain" description="BRCT" evidence="2">
    <location>
        <begin position="1276"/>
        <end position="1388"/>
    </location>
</feature>
<feature type="compositionally biased region" description="Basic and acidic residues" evidence="1">
    <location>
        <begin position="428"/>
        <end position="445"/>
    </location>
</feature>
<feature type="region of interest" description="Disordered" evidence="1">
    <location>
        <begin position="966"/>
        <end position="986"/>
    </location>
</feature>
<keyword evidence="4" id="KW-1185">Reference proteome</keyword>
<feature type="compositionally biased region" description="Polar residues" evidence="1">
    <location>
        <begin position="448"/>
        <end position="461"/>
    </location>
</feature>
<dbReference type="InterPro" id="IPR022047">
    <property type="entry name" value="Microcephalin-like"/>
</dbReference>
<feature type="compositionally biased region" description="Low complexity" evidence="1">
    <location>
        <begin position="1440"/>
        <end position="1452"/>
    </location>
</feature>
<dbReference type="InterPro" id="IPR001357">
    <property type="entry name" value="BRCT_dom"/>
</dbReference>
<evidence type="ECO:0000256" key="1">
    <source>
        <dbReference type="SAM" id="MobiDB-lite"/>
    </source>
</evidence>
<feature type="compositionally biased region" description="Acidic residues" evidence="1">
    <location>
        <begin position="748"/>
        <end position="764"/>
    </location>
</feature>
<feature type="compositionally biased region" description="Polar residues" evidence="1">
    <location>
        <begin position="1225"/>
        <end position="1234"/>
    </location>
</feature>
<dbReference type="InterPro" id="IPR036420">
    <property type="entry name" value="BRCT_dom_sf"/>
</dbReference>
<feature type="region of interest" description="Disordered" evidence="1">
    <location>
        <begin position="848"/>
        <end position="884"/>
    </location>
</feature>
<feature type="region of interest" description="Disordered" evidence="1">
    <location>
        <begin position="705"/>
        <end position="825"/>
    </location>
</feature>
<evidence type="ECO:0000259" key="2">
    <source>
        <dbReference type="PROSITE" id="PS50172"/>
    </source>
</evidence>
<feature type="region of interest" description="Disordered" evidence="1">
    <location>
        <begin position="1"/>
        <end position="464"/>
    </location>
</feature>
<feature type="region of interest" description="Disordered" evidence="1">
    <location>
        <begin position="1025"/>
        <end position="1075"/>
    </location>
</feature>
<gene>
    <name evidence="3" type="ORF">BDV28DRAFT_63279</name>
</gene>
<feature type="compositionally biased region" description="Basic and acidic residues" evidence="1">
    <location>
        <begin position="312"/>
        <end position="330"/>
    </location>
</feature>
<feature type="compositionally biased region" description="Polar residues" evidence="1">
    <location>
        <begin position="503"/>
        <end position="515"/>
    </location>
</feature>
<feature type="compositionally biased region" description="Basic and acidic residues" evidence="1">
    <location>
        <begin position="974"/>
        <end position="986"/>
    </location>
</feature>
<feature type="compositionally biased region" description="Basic and acidic residues" evidence="1">
    <location>
        <begin position="581"/>
        <end position="591"/>
    </location>
</feature>
<protein>
    <recommendedName>
        <fullName evidence="2">BRCT domain-containing protein</fullName>
    </recommendedName>
</protein>
<feature type="region of interest" description="Disordered" evidence="1">
    <location>
        <begin position="1439"/>
        <end position="1464"/>
    </location>
</feature>
<feature type="region of interest" description="Disordered" evidence="1">
    <location>
        <begin position="998"/>
        <end position="1017"/>
    </location>
</feature>
<reference evidence="4" key="1">
    <citation type="submission" date="2019-04" db="EMBL/GenBank/DDBJ databases">
        <title>Friends and foes A comparative genomics studyof 23 Aspergillus species from section Flavi.</title>
        <authorList>
            <consortium name="DOE Joint Genome Institute"/>
            <person name="Kjaerbolling I."/>
            <person name="Vesth T."/>
            <person name="Frisvad J.C."/>
            <person name="Nybo J.L."/>
            <person name="Theobald S."/>
            <person name="Kildgaard S."/>
            <person name="Isbrandt T."/>
            <person name="Kuo A."/>
            <person name="Sato A."/>
            <person name="Lyhne E.K."/>
            <person name="Kogle M.E."/>
            <person name="Wiebenga A."/>
            <person name="Kun R.S."/>
            <person name="Lubbers R.J."/>
            <person name="Makela M.R."/>
            <person name="Barry K."/>
            <person name="Chovatia M."/>
            <person name="Clum A."/>
            <person name="Daum C."/>
            <person name="Haridas S."/>
            <person name="He G."/>
            <person name="LaButti K."/>
            <person name="Lipzen A."/>
            <person name="Mondo S."/>
            <person name="Riley R."/>
            <person name="Salamov A."/>
            <person name="Simmons B.A."/>
            <person name="Magnuson J.K."/>
            <person name="Henrissat B."/>
            <person name="Mortensen U.H."/>
            <person name="Larsen T.O."/>
            <person name="Devries R.P."/>
            <person name="Grigoriev I.V."/>
            <person name="Machida M."/>
            <person name="Baker S.E."/>
            <person name="Andersen M.R."/>
        </authorList>
    </citation>
    <scope>NUCLEOTIDE SEQUENCE [LARGE SCALE GENOMIC DNA]</scope>
    <source>
        <strain evidence="4">CBS 553.77</strain>
    </source>
</reference>
<feature type="compositionally biased region" description="Low complexity" evidence="1">
    <location>
        <begin position="165"/>
        <end position="176"/>
    </location>
</feature>
<name>A0A5N6YUZ6_9EURO</name>
<dbReference type="OrthoDB" id="2384350at2759"/>
<feature type="region of interest" description="Disordered" evidence="1">
    <location>
        <begin position="1165"/>
        <end position="1277"/>
    </location>
</feature>
<feature type="compositionally biased region" description="Acidic residues" evidence="1">
    <location>
        <begin position="625"/>
        <end position="635"/>
    </location>
</feature>
<dbReference type="PANTHER" id="PTHR14625">
    <property type="entry name" value="MICROCEPHALIN"/>
    <property type="match status" value="1"/>
</dbReference>
<evidence type="ECO:0000313" key="3">
    <source>
        <dbReference type="EMBL" id="KAE8349302.1"/>
    </source>
</evidence>
<feature type="compositionally biased region" description="Acidic residues" evidence="1">
    <location>
        <begin position="592"/>
        <end position="614"/>
    </location>
</feature>
<feature type="compositionally biased region" description="Polar residues" evidence="1">
    <location>
        <begin position="188"/>
        <end position="209"/>
    </location>
</feature>
<dbReference type="Gene3D" id="3.40.50.10190">
    <property type="entry name" value="BRCT domain"/>
    <property type="match status" value="1"/>
</dbReference>
<proteinExistence type="predicted"/>
<dbReference type="EMBL" id="ML739321">
    <property type="protein sequence ID" value="KAE8349302.1"/>
    <property type="molecule type" value="Genomic_DNA"/>
</dbReference>
<feature type="compositionally biased region" description="Acidic residues" evidence="1">
    <location>
        <begin position="518"/>
        <end position="529"/>
    </location>
</feature>
<feature type="compositionally biased region" description="Polar residues" evidence="1">
    <location>
        <begin position="1025"/>
        <end position="1052"/>
    </location>
</feature>
<dbReference type="PROSITE" id="PS50172">
    <property type="entry name" value="BRCT"/>
    <property type="match status" value="1"/>
</dbReference>
<accession>A0A5N6YUZ6</accession>
<dbReference type="Proteomes" id="UP000327118">
    <property type="component" value="Unassembled WGS sequence"/>
</dbReference>
<sequence>MARAAVIPAAASPQRTMRTVKRTTTTTSRSGAAKPAGKLTKGKAPTSATENRKRTARMNLSAMSRPADDDSDDDTDDELGMIDTKEKPPVTKIRGRSTGSTAASAGRERRPTTTKIGPAGENEDDDAHINGQKKRVGRPKATPATGTESAKLETAPKPRGRPKGSTTTKSATTTAADVQKKTRPLTGVDTSSQSGTREVTITTNSTIMRSNLLRGPAKKKTVTFKDVSDSEDALSEPSPPPPAGRRRPATTSQRPAGLAAKPARKGAMAVGRGRKPAATKKGTSKPLSPKKATQVAKGISSYASSDDEDDELSAKDQNKQYVDSPKKHGSEPTGLNSPVKRINFTSSQPPKLVDENGEPMLQPPKSIDFSDTAFLSSPARRPPPSPFSFTIRETPRRGGFALRDDAKPAQPNFTPTDNSPLKSSPKKANLETPKRGNLGFHDDIRPLSQPNFTPAHNSPLKTSPKKGLFAASLFSQSSVQECPTPFKSQSLLHSPAKRVVSPFKSSLLSKRSPVTQDLEFDSDDDEEMDGILSPEAARSPFQRHDSEETLEMPDEYEEFTETPADRHGPGTPEPEAEPEFVESKDIPHAAEYELEDETDEQPLEHDEIQEDVMEDMGMGHADTESEHDEDAEEPMESIGVDREGTVQSEESIEGIYELFEGQYEIVENILMDDQFSTDFEERFDGYAPEIPQDYTVCLEVAEQDASHPVQDVQNTGDSENELEQLASADRSSVTSDAEEDIAALGDQQNEELEDRDSESADDAQGEYLQAPAEFSSRETMLEGLEDVFTEAPGAQFQMRDDGQGTESHAESVEPVGDHSLDSNCEYDEEELNVLDEYDFDDEEATLVAFDTPRRTPRQTPQRTLRRTPARTFEGTPRQTPAQTPRQIFGETPRQVPRQTTRQTPAQRTMNPQIFTPYEIEEPPTPQDPKFLPSFAAPWFPDEYRDSAEESMNSGAADITTEVDIPAHDIQPSPHPEHDIPGLENERRNRPRFTLLAEQLSRWKASSPAKTEQRRLGRRGVFSLSGNLSGRSDVNNTLEDVTYPDLSTKSQSPIVDELQPNDDPAALEPEDDQEEPEIGRCAFEDLEKSPGLPMFEIFSDQEPEEVDLAATRENTQVSIVYESPMRPDALSQEILDDEKENCDVQLPAPVTPVRRKTNPMQTFHTVSKVPLKPEGEISPLKMSRKRGRSLSITSPTRASPRLRRSILAPRADMEDYHPPRKAPRLSYSTMPQLQPSRSRSSSKARVATPGGERKKSPSRSPSPAKSPRRRSSVYQPTCTGPLQGAIVYVDVHTTEGEDASGIFVELLQQMGARCVKNWSWNPRSSVSPDEQAESREGKVGITHVVYKDGGVRTMEKVRQARGLVKCIGVGWVLDCERESKWLDETHYAVDSSIIPRGGAKRRKSMEPRALSHINGTLVKAHTTLTSSRLSGVAAVGDFVKSSTSTPSEMPSTPKRSKNSEAGYPEVDQKYFQTPKTPGYAFDMDAIGMSPATPFFLSQRSKLVQQTCPPKQLRQGLFSSSGLSEEQSQKLRVKLEAARRKSLAFKPKIGSPLVK</sequence>
<feature type="compositionally biased region" description="Basic and acidic residues" evidence="1">
    <location>
        <begin position="798"/>
        <end position="820"/>
    </location>
</feature>
<feature type="compositionally biased region" description="Acidic residues" evidence="1">
    <location>
        <begin position="548"/>
        <end position="560"/>
    </location>
</feature>
<organism evidence="3 4">
    <name type="scientific">Aspergillus coremiiformis</name>
    <dbReference type="NCBI Taxonomy" id="138285"/>
    <lineage>
        <taxon>Eukaryota</taxon>
        <taxon>Fungi</taxon>
        <taxon>Dikarya</taxon>
        <taxon>Ascomycota</taxon>
        <taxon>Pezizomycotina</taxon>
        <taxon>Eurotiomycetes</taxon>
        <taxon>Eurotiomycetidae</taxon>
        <taxon>Eurotiales</taxon>
        <taxon>Aspergillaceae</taxon>
        <taxon>Aspergillus</taxon>
        <taxon>Aspergillus subgen. Circumdati</taxon>
    </lineage>
</organism>